<accession>A0AA40DY14</accession>
<protein>
    <recommendedName>
        <fullName evidence="2">Ubiquitin-like domain-containing protein</fullName>
    </recommendedName>
</protein>
<gene>
    <name evidence="3" type="ORF">B0T26DRAFT_304737</name>
</gene>
<feature type="compositionally biased region" description="Polar residues" evidence="1">
    <location>
        <begin position="199"/>
        <end position="209"/>
    </location>
</feature>
<comment type="caution">
    <text evidence="3">The sequence shown here is derived from an EMBL/GenBank/DDBJ whole genome shotgun (WGS) entry which is preliminary data.</text>
</comment>
<keyword evidence="4" id="KW-1185">Reference proteome</keyword>
<sequence>MRSRLGYIAQLGIELKSATTQVISILFTLAGELSSIRAALSQLERPLNGEHEHFLLEDPTGRLFPVYLRTVTSWEGFEFLLADRLKGKKGARRILRKRYVLKERATHRKVDRSKDWDAAFLPYQRVDMSLLCREHLPAPSETAWLSSCPRCFTVNSSYSSGGESQCQNCNMHYQRVLELDEEDKNESAIAVSGEELGNKSDSTTGSNSPDLDDSDEEDVNGLVRVVLVNLKTFTPRMRISRGSEKKFKNIE</sequence>
<evidence type="ECO:0000313" key="4">
    <source>
        <dbReference type="Proteomes" id="UP001172101"/>
    </source>
</evidence>
<dbReference type="EMBL" id="JAUIRO010000004">
    <property type="protein sequence ID" value="KAK0717847.1"/>
    <property type="molecule type" value="Genomic_DNA"/>
</dbReference>
<dbReference type="Pfam" id="PF22893">
    <property type="entry name" value="ULD_2"/>
    <property type="match status" value="1"/>
</dbReference>
<proteinExistence type="predicted"/>
<dbReference type="AlphaFoldDB" id="A0AA40DY14"/>
<evidence type="ECO:0000313" key="3">
    <source>
        <dbReference type="EMBL" id="KAK0717847.1"/>
    </source>
</evidence>
<dbReference type="Proteomes" id="UP001172101">
    <property type="component" value="Unassembled WGS sequence"/>
</dbReference>
<dbReference type="GeneID" id="85317551"/>
<feature type="domain" description="Ubiquitin-like" evidence="2">
    <location>
        <begin position="52"/>
        <end position="133"/>
    </location>
</feature>
<evidence type="ECO:0000259" key="2">
    <source>
        <dbReference type="Pfam" id="PF22893"/>
    </source>
</evidence>
<reference evidence="3" key="1">
    <citation type="submission" date="2023-06" db="EMBL/GenBank/DDBJ databases">
        <title>Genome-scale phylogeny and comparative genomics of the fungal order Sordariales.</title>
        <authorList>
            <consortium name="Lawrence Berkeley National Laboratory"/>
            <person name="Hensen N."/>
            <person name="Bonometti L."/>
            <person name="Westerberg I."/>
            <person name="Brannstrom I.O."/>
            <person name="Guillou S."/>
            <person name="Cros-Aarteil S."/>
            <person name="Calhoun S."/>
            <person name="Haridas S."/>
            <person name="Kuo A."/>
            <person name="Mondo S."/>
            <person name="Pangilinan J."/>
            <person name="Riley R."/>
            <person name="LaButti K."/>
            <person name="Andreopoulos B."/>
            <person name="Lipzen A."/>
            <person name="Chen C."/>
            <person name="Yanf M."/>
            <person name="Daum C."/>
            <person name="Ng V."/>
            <person name="Clum A."/>
            <person name="Steindorff A."/>
            <person name="Ohm R."/>
            <person name="Martin F."/>
            <person name="Silar P."/>
            <person name="Natvig D."/>
            <person name="Lalanne C."/>
            <person name="Gautier V."/>
            <person name="Ament-velasquez S.L."/>
            <person name="Kruys A."/>
            <person name="Hutchinson M.I."/>
            <person name="Powell A.J."/>
            <person name="Barry K."/>
            <person name="Miller A.N."/>
            <person name="Grigoriev I.V."/>
            <person name="Debuchy R."/>
            <person name="Gladieux P."/>
            <person name="Thoren M.H."/>
            <person name="Johannesson H."/>
        </authorList>
    </citation>
    <scope>NUCLEOTIDE SEQUENCE</scope>
    <source>
        <strain evidence="3">SMH2392-1A</strain>
    </source>
</reference>
<name>A0AA40DY14_9PEZI</name>
<organism evidence="3 4">
    <name type="scientific">Lasiosphaeria miniovina</name>
    <dbReference type="NCBI Taxonomy" id="1954250"/>
    <lineage>
        <taxon>Eukaryota</taxon>
        <taxon>Fungi</taxon>
        <taxon>Dikarya</taxon>
        <taxon>Ascomycota</taxon>
        <taxon>Pezizomycotina</taxon>
        <taxon>Sordariomycetes</taxon>
        <taxon>Sordariomycetidae</taxon>
        <taxon>Sordariales</taxon>
        <taxon>Lasiosphaeriaceae</taxon>
        <taxon>Lasiosphaeria</taxon>
    </lineage>
</organism>
<evidence type="ECO:0000256" key="1">
    <source>
        <dbReference type="SAM" id="MobiDB-lite"/>
    </source>
</evidence>
<dbReference type="PANTHER" id="PTHR38886:SF1">
    <property type="entry name" value="NACHT-NTPASE AND P-LOOP NTPASES N-TERMINAL DOMAIN-CONTAINING PROTEIN"/>
    <property type="match status" value="1"/>
</dbReference>
<feature type="region of interest" description="Disordered" evidence="1">
    <location>
        <begin position="191"/>
        <end position="217"/>
    </location>
</feature>
<dbReference type="InterPro" id="IPR054464">
    <property type="entry name" value="ULD_fung"/>
</dbReference>
<dbReference type="RefSeq" id="XP_060296640.1">
    <property type="nucleotide sequence ID" value="XM_060434281.1"/>
</dbReference>
<dbReference type="PANTHER" id="PTHR38886">
    <property type="entry name" value="SESA DOMAIN-CONTAINING PROTEIN"/>
    <property type="match status" value="1"/>
</dbReference>